<protein>
    <submittedName>
        <fullName evidence="3">Arsenic resistance protein</fullName>
    </submittedName>
</protein>
<dbReference type="PANTHER" id="PTHR43057">
    <property type="entry name" value="ARSENITE EFFLUX TRANSPORTER"/>
    <property type="match status" value="1"/>
</dbReference>
<feature type="transmembrane region" description="Helical" evidence="2">
    <location>
        <begin position="221"/>
        <end position="241"/>
    </location>
</feature>
<dbReference type="PANTHER" id="PTHR43057:SF1">
    <property type="entry name" value="ARSENICAL-RESISTANCE PROTEIN 3"/>
    <property type="match status" value="1"/>
</dbReference>
<keyword evidence="2" id="KW-0472">Membrane</keyword>
<organism evidence="3 4">
    <name type="scientific">Mycetocola reblochoni</name>
    <dbReference type="NCBI Taxonomy" id="331618"/>
    <lineage>
        <taxon>Bacteria</taxon>
        <taxon>Bacillati</taxon>
        <taxon>Actinomycetota</taxon>
        <taxon>Actinomycetes</taxon>
        <taxon>Micrococcales</taxon>
        <taxon>Microbacteriaceae</taxon>
        <taxon>Mycetocola</taxon>
    </lineage>
</organism>
<dbReference type="AlphaFoldDB" id="A0A3L6ZJU8"/>
<evidence type="ECO:0000256" key="1">
    <source>
        <dbReference type="ARBA" id="ARBA00022448"/>
    </source>
</evidence>
<sequence>MTPVTGAAPAHRQPRAVRWLESHQVALYLGALGAGALLGWLVPAADGLAAVVEPAIALLLFATFLTVPFRTIGASLRDVRFLVTVLAVNVVAVPVVVLLITRPIAAEPGLLVGAVLVLLAPCVDYVIAFCRIAGGAADRLLAVAPVLMVAQTLLIPPVLLLVAGPAVGGTVDPGPFVHAFVVLILLPLGAAVSVQLLAAVRGAPTVARTAAVVGRTTEGAMVPLMMLVLLAVVASQLRGIGDRAGELLIVVPVFVVFVLLMLPLGIVAGRIAGLRPAPTRAIVFSGVTRNSLVVLPLALAIPVGAGIVPLVVVTQTLVELVAMVVLVRLVPVLVPARTVPARNAENGTGDPGA</sequence>
<evidence type="ECO:0000313" key="3">
    <source>
        <dbReference type="EMBL" id="RLP68259.1"/>
    </source>
</evidence>
<dbReference type="GO" id="GO:0015104">
    <property type="term" value="F:antimonite transmembrane transporter activity"/>
    <property type="evidence" value="ECO:0007669"/>
    <property type="project" value="TreeGrafter"/>
</dbReference>
<dbReference type="GO" id="GO:0015297">
    <property type="term" value="F:antiporter activity"/>
    <property type="evidence" value="ECO:0007669"/>
    <property type="project" value="InterPro"/>
</dbReference>
<keyword evidence="2" id="KW-0812">Transmembrane</keyword>
<reference evidence="3 4" key="1">
    <citation type="submission" date="2018-10" db="EMBL/GenBank/DDBJ databases">
        <authorList>
            <person name="Li J."/>
        </authorList>
    </citation>
    <scope>NUCLEOTIDE SEQUENCE [LARGE SCALE GENOMIC DNA]</scope>
    <source>
        <strain evidence="3 4">JCM 30549</strain>
    </source>
</reference>
<feature type="transmembrane region" description="Helical" evidence="2">
    <location>
        <begin position="48"/>
        <end position="69"/>
    </location>
</feature>
<dbReference type="GO" id="GO:0005886">
    <property type="term" value="C:plasma membrane"/>
    <property type="evidence" value="ECO:0007669"/>
    <property type="project" value="TreeGrafter"/>
</dbReference>
<dbReference type="InterPro" id="IPR004706">
    <property type="entry name" value="Arsenical-R_Acr3"/>
</dbReference>
<dbReference type="Proteomes" id="UP000275395">
    <property type="component" value="Unassembled WGS sequence"/>
</dbReference>
<feature type="transmembrane region" description="Helical" evidence="2">
    <location>
        <begin position="247"/>
        <end position="271"/>
    </location>
</feature>
<evidence type="ECO:0000256" key="2">
    <source>
        <dbReference type="SAM" id="Phobius"/>
    </source>
</evidence>
<feature type="transmembrane region" description="Helical" evidence="2">
    <location>
        <begin position="140"/>
        <end position="164"/>
    </location>
</feature>
<keyword evidence="1" id="KW-0813">Transport</keyword>
<proteinExistence type="predicted"/>
<gene>
    <name evidence="3" type="ORF">D9V30_11170</name>
</gene>
<evidence type="ECO:0000313" key="4">
    <source>
        <dbReference type="Proteomes" id="UP000275395"/>
    </source>
</evidence>
<feature type="transmembrane region" description="Helical" evidence="2">
    <location>
        <begin position="25"/>
        <end position="42"/>
    </location>
</feature>
<feature type="transmembrane region" description="Helical" evidence="2">
    <location>
        <begin position="292"/>
        <end position="311"/>
    </location>
</feature>
<accession>A0A3L6ZJU8</accession>
<dbReference type="InterPro" id="IPR038770">
    <property type="entry name" value="Na+/solute_symporter_sf"/>
</dbReference>
<dbReference type="GO" id="GO:0015105">
    <property type="term" value="F:arsenite transmembrane transporter activity"/>
    <property type="evidence" value="ECO:0007669"/>
    <property type="project" value="TreeGrafter"/>
</dbReference>
<dbReference type="Gene3D" id="1.20.1530.20">
    <property type="match status" value="1"/>
</dbReference>
<dbReference type="EMBL" id="RCUW01000010">
    <property type="protein sequence ID" value="RLP68259.1"/>
    <property type="molecule type" value="Genomic_DNA"/>
</dbReference>
<dbReference type="RefSeq" id="WP_087137599.1">
    <property type="nucleotide sequence ID" value="NZ_JBQDRQ010000091.1"/>
</dbReference>
<comment type="caution">
    <text evidence="3">The sequence shown here is derived from an EMBL/GenBank/DDBJ whole genome shotgun (WGS) entry which is preliminary data.</text>
</comment>
<feature type="transmembrane region" description="Helical" evidence="2">
    <location>
        <begin position="110"/>
        <end position="128"/>
    </location>
</feature>
<name>A0A3L6ZJU8_9MICO</name>
<keyword evidence="2" id="KW-1133">Transmembrane helix</keyword>
<feature type="transmembrane region" description="Helical" evidence="2">
    <location>
        <begin position="81"/>
        <end position="104"/>
    </location>
</feature>
<feature type="transmembrane region" description="Helical" evidence="2">
    <location>
        <begin position="176"/>
        <end position="200"/>
    </location>
</feature>